<dbReference type="Proteomes" id="UP001056120">
    <property type="component" value="Linkage Group LG24"/>
</dbReference>
<gene>
    <name evidence="1" type="ORF">L1987_72482</name>
</gene>
<protein>
    <submittedName>
        <fullName evidence="1">Uncharacterized protein</fullName>
    </submittedName>
</protein>
<comment type="caution">
    <text evidence="1">The sequence shown here is derived from an EMBL/GenBank/DDBJ whole genome shotgun (WGS) entry which is preliminary data.</text>
</comment>
<organism evidence="1 2">
    <name type="scientific">Smallanthus sonchifolius</name>
    <dbReference type="NCBI Taxonomy" id="185202"/>
    <lineage>
        <taxon>Eukaryota</taxon>
        <taxon>Viridiplantae</taxon>
        <taxon>Streptophyta</taxon>
        <taxon>Embryophyta</taxon>
        <taxon>Tracheophyta</taxon>
        <taxon>Spermatophyta</taxon>
        <taxon>Magnoliopsida</taxon>
        <taxon>eudicotyledons</taxon>
        <taxon>Gunneridae</taxon>
        <taxon>Pentapetalae</taxon>
        <taxon>asterids</taxon>
        <taxon>campanulids</taxon>
        <taxon>Asterales</taxon>
        <taxon>Asteraceae</taxon>
        <taxon>Asteroideae</taxon>
        <taxon>Heliantheae alliance</taxon>
        <taxon>Millerieae</taxon>
        <taxon>Smallanthus</taxon>
    </lineage>
</organism>
<name>A0ACB9AW87_9ASTR</name>
<reference evidence="1 2" key="2">
    <citation type="journal article" date="2022" name="Mol. Ecol. Resour.">
        <title>The genomes of chicory, endive, great burdock and yacon provide insights into Asteraceae paleo-polyploidization history and plant inulin production.</title>
        <authorList>
            <person name="Fan W."/>
            <person name="Wang S."/>
            <person name="Wang H."/>
            <person name="Wang A."/>
            <person name="Jiang F."/>
            <person name="Liu H."/>
            <person name="Zhao H."/>
            <person name="Xu D."/>
            <person name="Zhang Y."/>
        </authorList>
    </citation>
    <scope>NUCLEOTIDE SEQUENCE [LARGE SCALE GENOMIC DNA]</scope>
    <source>
        <strain evidence="2">cv. Yunnan</strain>
        <tissue evidence="1">Leaves</tissue>
    </source>
</reference>
<proteinExistence type="predicted"/>
<reference evidence="2" key="1">
    <citation type="journal article" date="2022" name="Mol. Ecol. Resour.">
        <title>The genomes of chicory, endive, great burdock and yacon provide insights into Asteraceae palaeo-polyploidization history and plant inulin production.</title>
        <authorList>
            <person name="Fan W."/>
            <person name="Wang S."/>
            <person name="Wang H."/>
            <person name="Wang A."/>
            <person name="Jiang F."/>
            <person name="Liu H."/>
            <person name="Zhao H."/>
            <person name="Xu D."/>
            <person name="Zhang Y."/>
        </authorList>
    </citation>
    <scope>NUCLEOTIDE SEQUENCE [LARGE SCALE GENOMIC DNA]</scope>
    <source>
        <strain evidence="2">cv. Yunnan</strain>
    </source>
</reference>
<evidence type="ECO:0000313" key="1">
    <source>
        <dbReference type="EMBL" id="KAI3713895.1"/>
    </source>
</evidence>
<evidence type="ECO:0000313" key="2">
    <source>
        <dbReference type="Proteomes" id="UP001056120"/>
    </source>
</evidence>
<dbReference type="EMBL" id="CM042041">
    <property type="protein sequence ID" value="KAI3713895.1"/>
    <property type="molecule type" value="Genomic_DNA"/>
</dbReference>
<keyword evidence="2" id="KW-1185">Reference proteome</keyword>
<accession>A0ACB9AW87</accession>
<sequence>MASTACASSAIAAVAFSSPSSQKSGSIVGSTKASFLGGKKLRVSKLGAPSGSRSFGTVCVAADPDRPIWFPGSTPPEWLDGSLPGDFGFDPLGLEGRRWADIIKPGCVNTDPIFPNNKLTGTDVGYPGGLWFDPLGWGTGSPAKLKELRTKEIKNGRLAMLAVMGAWFQAIYTGTGPIDNLFAHLADPGHATIFAVSGIYMNF</sequence>